<keyword evidence="3" id="KW-1185">Reference proteome</keyword>
<dbReference type="WBParaSite" id="PSU_v2.g510.t1">
    <property type="protein sequence ID" value="PSU_v2.g510.t1"/>
    <property type="gene ID" value="PSU_v2.g510"/>
</dbReference>
<protein>
    <submittedName>
        <fullName evidence="4">Uncharacterized protein</fullName>
    </submittedName>
</protein>
<feature type="chain" id="PRO_5037389110" evidence="2">
    <location>
        <begin position="25"/>
        <end position="182"/>
    </location>
</feature>
<evidence type="ECO:0000313" key="4">
    <source>
        <dbReference type="WBParaSite" id="PSU_v2.g510.t1"/>
    </source>
</evidence>
<organism evidence="3 4">
    <name type="scientific">Panagrolaimus superbus</name>
    <dbReference type="NCBI Taxonomy" id="310955"/>
    <lineage>
        <taxon>Eukaryota</taxon>
        <taxon>Metazoa</taxon>
        <taxon>Ecdysozoa</taxon>
        <taxon>Nematoda</taxon>
        <taxon>Chromadorea</taxon>
        <taxon>Rhabditida</taxon>
        <taxon>Tylenchina</taxon>
        <taxon>Panagrolaimomorpha</taxon>
        <taxon>Panagrolaimoidea</taxon>
        <taxon>Panagrolaimidae</taxon>
        <taxon>Panagrolaimus</taxon>
    </lineage>
</organism>
<keyword evidence="2" id="KW-0732">Signal</keyword>
<feature type="region of interest" description="Disordered" evidence="1">
    <location>
        <begin position="125"/>
        <end position="182"/>
    </location>
</feature>
<dbReference type="AlphaFoldDB" id="A0A914YYC4"/>
<evidence type="ECO:0000256" key="2">
    <source>
        <dbReference type="SAM" id="SignalP"/>
    </source>
</evidence>
<evidence type="ECO:0000313" key="3">
    <source>
        <dbReference type="Proteomes" id="UP000887577"/>
    </source>
</evidence>
<proteinExistence type="predicted"/>
<reference evidence="4" key="1">
    <citation type="submission" date="2022-11" db="UniProtKB">
        <authorList>
            <consortium name="WormBaseParasite"/>
        </authorList>
    </citation>
    <scope>IDENTIFICATION</scope>
</reference>
<name>A0A914YYC4_9BILA</name>
<sequence>MNFSTKSLYLIGISFISSIVVVNAAGGLAELNQLAGDAPYQGWGNQEQAPEYFASSLMKRYGSNVFNNPLNDYAMRYGGGRYSGYSSYYPQYRYSAPYSNYGGSNYGGPRYAPYNSGTQFNSGGFASGVALQDGDRDVPLTPSGSEVPAPNGPPGTNVALNDAFGGGSYQGKGNEWVQKTKA</sequence>
<accession>A0A914YYC4</accession>
<feature type="signal peptide" evidence="2">
    <location>
        <begin position="1"/>
        <end position="24"/>
    </location>
</feature>
<evidence type="ECO:0000256" key="1">
    <source>
        <dbReference type="SAM" id="MobiDB-lite"/>
    </source>
</evidence>
<dbReference type="Proteomes" id="UP000887577">
    <property type="component" value="Unplaced"/>
</dbReference>